<name>C4R8K4_KOMPG</name>
<evidence type="ECO:0000256" key="2">
    <source>
        <dbReference type="ARBA" id="ARBA00022664"/>
    </source>
</evidence>
<keyword evidence="7" id="KW-1185">Reference proteome</keyword>
<dbReference type="GeneID" id="8201377"/>
<organism evidence="6 7">
    <name type="scientific">Komagataella phaffii (strain GS115 / ATCC 20864)</name>
    <name type="common">Yeast</name>
    <name type="synonym">Pichia pastoris</name>
    <dbReference type="NCBI Taxonomy" id="644223"/>
    <lineage>
        <taxon>Eukaryota</taxon>
        <taxon>Fungi</taxon>
        <taxon>Dikarya</taxon>
        <taxon>Ascomycota</taxon>
        <taxon>Saccharomycotina</taxon>
        <taxon>Pichiomycetes</taxon>
        <taxon>Pichiales</taxon>
        <taxon>Pichiaceae</taxon>
        <taxon>Komagataella</taxon>
    </lineage>
</organism>
<evidence type="ECO:0000313" key="7">
    <source>
        <dbReference type="Proteomes" id="UP000000314"/>
    </source>
</evidence>
<proteinExistence type="predicted"/>
<dbReference type="InterPro" id="IPR008409">
    <property type="entry name" value="SPF27"/>
</dbReference>
<evidence type="ECO:0000256" key="3">
    <source>
        <dbReference type="ARBA" id="ARBA00022728"/>
    </source>
</evidence>
<dbReference type="HOGENOM" id="CLU_082523_4_1_1"/>
<dbReference type="GO" id="GO:0008380">
    <property type="term" value="P:RNA splicing"/>
    <property type="evidence" value="ECO:0007669"/>
    <property type="project" value="UniProtKB-KW"/>
</dbReference>
<dbReference type="RefSeq" id="XP_002494108.1">
    <property type="nucleotide sequence ID" value="XM_002494063.1"/>
</dbReference>
<dbReference type="STRING" id="644223.C4R8K4"/>
<dbReference type="KEGG" id="ppa:PAS_chr4_0670"/>
<dbReference type="EMBL" id="FN392322">
    <property type="protein sequence ID" value="CAY71929.1"/>
    <property type="molecule type" value="Genomic_DNA"/>
</dbReference>
<dbReference type="InParanoid" id="C4R8K4"/>
<gene>
    <name evidence="6" type="ordered locus">PAS_chr4_0670</name>
</gene>
<dbReference type="Proteomes" id="UP000000314">
    <property type="component" value="Chromosome 4"/>
</dbReference>
<accession>C4R8K4</accession>
<dbReference type="OrthoDB" id="205794at2759"/>
<sequence length="190" mass="22130">MPLLHYEPFDYLSNVDNEPTDEELNTVKDLISLELKSMKNLHPKVAQMFPSIPSSIQSILEEIDSLQDKITFTFNGISESRYQEAKTNDQLDTLISYTEIHHRSLELLRENTRNLYLINNSQLEILQEGLNTTIAHKRKLVDRINSSRKRQQVDFRPLNEHLNKSWKESIKSSVDYGVECARIELASLDR</sequence>
<dbReference type="OMA" id="PMHPLVD"/>
<evidence type="ECO:0000256" key="1">
    <source>
        <dbReference type="ARBA" id="ARBA00004123"/>
    </source>
</evidence>
<keyword evidence="2" id="KW-0507">mRNA processing</keyword>
<protein>
    <submittedName>
        <fullName evidence="6">Uncharacterized protein</fullName>
    </submittedName>
</protein>
<dbReference type="GO" id="GO:0005681">
    <property type="term" value="C:spliceosomal complex"/>
    <property type="evidence" value="ECO:0007669"/>
    <property type="project" value="UniProtKB-KW"/>
</dbReference>
<reference evidence="6 7" key="1">
    <citation type="journal article" date="2009" name="Nat. Biotechnol.">
        <title>Genome sequence of the recombinant protein production host Pichia pastoris.</title>
        <authorList>
            <person name="De Schutter K."/>
            <person name="Lin Y.C."/>
            <person name="Tiels P."/>
            <person name="Van Hecke A."/>
            <person name="Glinka S."/>
            <person name="Weber-Lehmann J."/>
            <person name="Rouze P."/>
            <person name="Van de Peer Y."/>
            <person name="Callewaert N."/>
        </authorList>
    </citation>
    <scope>NUCLEOTIDE SEQUENCE [LARGE SCALE GENOMIC DNA]</scope>
    <source>
        <strain evidence="7">GS115 / ATCC 20864</strain>
    </source>
</reference>
<dbReference type="SMR" id="C4R8K4"/>
<dbReference type="eggNOG" id="ENOG502QR1M">
    <property type="taxonomic scope" value="Eukaryota"/>
</dbReference>
<keyword evidence="5" id="KW-0539">Nucleus</keyword>
<dbReference type="AlphaFoldDB" id="C4R8K4"/>
<comment type="subcellular location">
    <subcellularLocation>
        <location evidence="1">Nucleus</location>
    </subcellularLocation>
</comment>
<dbReference type="Pfam" id="PF05700">
    <property type="entry name" value="BCAS2"/>
    <property type="match status" value="1"/>
</dbReference>
<evidence type="ECO:0000256" key="5">
    <source>
        <dbReference type="ARBA" id="ARBA00023242"/>
    </source>
</evidence>
<keyword evidence="4" id="KW-0508">mRNA splicing</keyword>
<dbReference type="GO" id="GO:0006397">
    <property type="term" value="P:mRNA processing"/>
    <property type="evidence" value="ECO:0007669"/>
    <property type="project" value="UniProtKB-KW"/>
</dbReference>
<evidence type="ECO:0000256" key="4">
    <source>
        <dbReference type="ARBA" id="ARBA00023187"/>
    </source>
</evidence>
<keyword evidence="3" id="KW-0747">Spliceosome</keyword>
<evidence type="ECO:0000313" key="6">
    <source>
        <dbReference type="EMBL" id="CAY71929.1"/>
    </source>
</evidence>